<evidence type="ECO:0000313" key="19">
    <source>
        <dbReference type="EMBL" id="PWA64408.1"/>
    </source>
</evidence>
<dbReference type="InterPro" id="IPR013210">
    <property type="entry name" value="LRR_N_plant-typ"/>
</dbReference>
<dbReference type="SMART" id="SM00369">
    <property type="entry name" value="LRR_TYP"/>
    <property type="match status" value="5"/>
</dbReference>
<feature type="domain" description="Yippee" evidence="18">
    <location>
        <begin position="7"/>
        <end position="104"/>
    </location>
</feature>
<comment type="similarity">
    <text evidence="3">Belongs to the glycosyl hydrolase 9 (cellulase E) family.</text>
</comment>
<dbReference type="InterPro" id="IPR003591">
    <property type="entry name" value="Leu-rich_rpt_typical-subtyp"/>
</dbReference>
<evidence type="ECO:0000256" key="1">
    <source>
        <dbReference type="ARBA" id="ARBA00000966"/>
    </source>
</evidence>
<dbReference type="SUPFAM" id="SSF48208">
    <property type="entry name" value="Six-hairpin glycosidases"/>
    <property type="match status" value="1"/>
</dbReference>
<keyword evidence="8" id="KW-0812">Transmembrane</keyword>
<dbReference type="GO" id="GO:0051707">
    <property type="term" value="P:response to other organism"/>
    <property type="evidence" value="ECO:0007669"/>
    <property type="project" value="UniProtKB-ARBA"/>
</dbReference>
<evidence type="ECO:0000256" key="12">
    <source>
        <dbReference type="ARBA" id="ARBA00023001"/>
    </source>
</evidence>
<dbReference type="AlphaFoldDB" id="A0A2U1MT31"/>
<evidence type="ECO:0000256" key="11">
    <source>
        <dbReference type="ARBA" id="ARBA00022989"/>
    </source>
</evidence>
<evidence type="ECO:0000256" key="16">
    <source>
        <dbReference type="ARBA" id="ARBA00023326"/>
    </source>
</evidence>
<evidence type="ECO:0000313" key="20">
    <source>
        <dbReference type="Proteomes" id="UP000245207"/>
    </source>
</evidence>
<protein>
    <recommendedName>
        <fullName evidence="5">cellulase</fullName>
        <ecNumber evidence="5">3.2.1.4</ecNumber>
    </recommendedName>
</protein>
<feature type="region of interest" description="Disordered" evidence="17">
    <location>
        <begin position="679"/>
        <end position="704"/>
    </location>
</feature>
<dbReference type="PANTHER" id="PTHR48061">
    <property type="entry name" value="LEUCINE-RICH REPEAT RECEPTOR PROTEIN KINASE EMS1-LIKE-RELATED"/>
    <property type="match status" value="1"/>
</dbReference>
<keyword evidence="16" id="KW-0624">Polysaccharide degradation</keyword>
<dbReference type="GO" id="GO:0005886">
    <property type="term" value="C:plasma membrane"/>
    <property type="evidence" value="ECO:0007669"/>
    <property type="project" value="UniProtKB-SubCell"/>
</dbReference>
<dbReference type="GO" id="GO:0008810">
    <property type="term" value="F:cellulase activity"/>
    <property type="evidence" value="ECO:0007669"/>
    <property type="project" value="UniProtKB-EC"/>
</dbReference>
<evidence type="ECO:0000256" key="10">
    <source>
        <dbReference type="ARBA" id="ARBA00022737"/>
    </source>
</evidence>
<dbReference type="FunFam" id="3.80.10.10:FF:000095">
    <property type="entry name" value="LRR receptor-like serine/threonine-protein kinase GSO1"/>
    <property type="match status" value="1"/>
</dbReference>
<dbReference type="PROSITE" id="PS51450">
    <property type="entry name" value="LRR"/>
    <property type="match status" value="1"/>
</dbReference>
<comment type="similarity">
    <text evidence="4">Belongs to the RLP family.</text>
</comment>
<comment type="catalytic activity">
    <reaction evidence="1">
        <text>Endohydrolysis of (1-&gt;4)-beta-D-glucosidic linkages in cellulose, lichenin and cereal beta-D-glucans.</text>
        <dbReference type="EC" id="3.2.1.4"/>
    </reaction>
</comment>
<sequence>MNSMQQRPLSRPRPVFFVNLDQNILPQSPFLLLLKGGSFVSSVNVTVGVKVDRLMMTGLHIVADLFCVNCGSNVGWTYETAHEENQKYKEGKSVLEWGLLFEIGDDRLSGSIWGDIVREALTKSIIFLEAQRSGKHPPNHRPPWRGDSALDDGKEVGVNLVGGYYDAGDNVLAHYVFPSGFVLSKRGWDALVLADANGIKENCLKLGAGEDLYALFAGILTMRPWNRVIDLAVDHLAIQGNASDLSELQMYASLYFPQITELLHKLPRVILLMLKTNDCFRSVNNALGFWFCERPGCFGKSNRSFIENRRIKDSCLIGNQGTILGEYSRSHRCPNKQSEALLLFKHNLSSFNYPIDDHDSYCHDALGSDYRPKMMNWNTSTDCCNWDGVECDDSTGDVIRLYLFCGMLQGTIHPDSSLFNLTHLTSLILSFNNLNGTLPSWLFTSPSLEFLFLNDNMFSGNVPFDSFALPSLKELDLGGNNQLAGHTDVQTFLQLTNLTYLDLSSNNFSGELELDTLLSTLTNLETLHLSYSGFSVNTKNANHYVNPGFRFLRLASCKLKVFPNSLRAMKQLWILDLSSNEIHGQIPHWAGEIGIGGTYGLRYVNLSHNFITRLPQFQWGEHRAGPDPIPTKPESRDRRKTKPTPDPKPVGSVSGRSGSGGFVGFLCYFPVFIPSRPDTDKPEARVCRKTKPTPDPNRNRDRNRDVGMVGIGAVVGSRSGYAQPYLDMSNNSFGGLIPQCFGNITSSPYMIDMGNNSFQGTIPNVYGDCGRLEVLILKGNQLEGELPSSLSKCQWLKVVDFGNNHLNGTFPGWLGALPNLQAVVLKSNNFHGHIQPSATVDSPFPSLRVLDLSHNGFEGQLPAKYFQNFNSMKNVVKNSTKPEYLDMGGEYYSAVVAVKGVDLQFPQISVDYTIIDLSNNTFEGQIPNVIGCLNSLIVLNLSHNSLIGPIPHALGNLSEIESLDLSWNQLSGEIPQSIAEIKTLEVLNLSQNDLVGRIPEGSQFRTFEGNSFGGNPRLCGTPLPKMCSELSHEPQLERDEESGFTWEVVMLGYGCGTLVGWFPII</sequence>
<dbReference type="EMBL" id="PKPP01004427">
    <property type="protein sequence ID" value="PWA64408.1"/>
    <property type="molecule type" value="Genomic_DNA"/>
</dbReference>
<evidence type="ECO:0000256" key="4">
    <source>
        <dbReference type="ARBA" id="ARBA00009592"/>
    </source>
</evidence>
<proteinExistence type="inferred from homology"/>
<comment type="subcellular location">
    <subcellularLocation>
        <location evidence="2">Cell membrane</location>
        <topology evidence="2">Single-pass type I membrane protein</topology>
    </subcellularLocation>
</comment>
<keyword evidence="13" id="KW-0472">Membrane</keyword>
<dbReference type="Gene3D" id="1.50.10.10">
    <property type="match status" value="1"/>
</dbReference>
<evidence type="ECO:0000256" key="17">
    <source>
        <dbReference type="SAM" id="MobiDB-lite"/>
    </source>
</evidence>
<keyword evidence="14" id="KW-0325">Glycoprotein</keyword>
<keyword evidence="11" id="KW-1133">Transmembrane helix</keyword>
<dbReference type="PROSITE" id="PS51792">
    <property type="entry name" value="YIPPEE"/>
    <property type="match status" value="1"/>
</dbReference>
<dbReference type="GO" id="GO:0006952">
    <property type="term" value="P:defense response"/>
    <property type="evidence" value="ECO:0007669"/>
    <property type="project" value="UniProtKB-ARBA"/>
</dbReference>
<dbReference type="Pfam" id="PF08263">
    <property type="entry name" value="LRRNT_2"/>
    <property type="match status" value="1"/>
</dbReference>
<keyword evidence="6" id="KW-1003">Cell membrane</keyword>
<dbReference type="Gene3D" id="3.80.10.10">
    <property type="entry name" value="Ribonuclease Inhibitor"/>
    <property type="match status" value="3"/>
</dbReference>
<keyword evidence="15" id="KW-0119">Carbohydrate metabolism</keyword>
<keyword evidence="9" id="KW-0732">Signal</keyword>
<evidence type="ECO:0000256" key="7">
    <source>
        <dbReference type="ARBA" id="ARBA00022614"/>
    </source>
</evidence>
<dbReference type="OrthoDB" id="442066at2759"/>
<dbReference type="SUPFAM" id="SSF52058">
    <property type="entry name" value="L domain-like"/>
    <property type="match status" value="2"/>
</dbReference>
<keyword evidence="10" id="KW-0677">Repeat</keyword>
<evidence type="ECO:0000256" key="6">
    <source>
        <dbReference type="ARBA" id="ARBA00022475"/>
    </source>
</evidence>
<dbReference type="InterPro" id="IPR008928">
    <property type="entry name" value="6-hairpin_glycosidase_sf"/>
</dbReference>
<keyword evidence="12" id="KW-0136">Cellulose degradation</keyword>
<dbReference type="GO" id="GO:0030245">
    <property type="term" value="P:cellulose catabolic process"/>
    <property type="evidence" value="ECO:0007669"/>
    <property type="project" value="UniProtKB-KW"/>
</dbReference>
<keyword evidence="20" id="KW-1185">Reference proteome</keyword>
<gene>
    <name evidence="19" type="ORF">CTI12_AA343470</name>
</gene>
<accession>A0A2U1MT31</accession>
<dbReference type="STRING" id="35608.A0A2U1MT31"/>
<evidence type="ECO:0000256" key="2">
    <source>
        <dbReference type="ARBA" id="ARBA00004251"/>
    </source>
</evidence>
<dbReference type="Pfam" id="PF00759">
    <property type="entry name" value="Glyco_hydro_9"/>
    <property type="match status" value="1"/>
</dbReference>
<evidence type="ECO:0000256" key="5">
    <source>
        <dbReference type="ARBA" id="ARBA00012601"/>
    </source>
</evidence>
<dbReference type="InterPro" id="IPR032675">
    <property type="entry name" value="LRR_dom_sf"/>
</dbReference>
<reference evidence="19 20" key="1">
    <citation type="journal article" date="2018" name="Mol. Plant">
        <title>The genome of Artemisia annua provides insight into the evolution of Asteraceae family and artemisinin biosynthesis.</title>
        <authorList>
            <person name="Shen Q."/>
            <person name="Zhang L."/>
            <person name="Liao Z."/>
            <person name="Wang S."/>
            <person name="Yan T."/>
            <person name="Shi P."/>
            <person name="Liu M."/>
            <person name="Fu X."/>
            <person name="Pan Q."/>
            <person name="Wang Y."/>
            <person name="Lv Z."/>
            <person name="Lu X."/>
            <person name="Zhang F."/>
            <person name="Jiang W."/>
            <person name="Ma Y."/>
            <person name="Chen M."/>
            <person name="Hao X."/>
            <person name="Li L."/>
            <person name="Tang Y."/>
            <person name="Lv G."/>
            <person name="Zhou Y."/>
            <person name="Sun X."/>
            <person name="Brodelius P.E."/>
            <person name="Rose J.K.C."/>
            <person name="Tang K."/>
        </authorList>
    </citation>
    <scope>NUCLEOTIDE SEQUENCE [LARGE SCALE GENOMIC DNA]</scope>
    <source>
        <strain evidence="20">cv. Huhao1</strain>
        <tissue evidence="19">Leaf</tissue>
    </source>
</reference>
<evidence type="ECO:0000256" key="9">
    <source>
        <dbReference type="ARBA" id="ARBA00022729"/>
    </source>
</evidence>
<evidence type="ECO:0000256" key="8">
    <source>
        <dbReference type="ARBA" id="ARBA00022692"/>
    </source>
</evidence>
<name>A0A2U1MT31_ARTAN</name>
<evidence type="ECO:0000256" key="3">
    <source>
        <dbReference type="ARBA" id="ARBA00007072"/>
    </source>
</evidence>
<dbReference type="InterPro" id="IPR046956">
    <property type="entry name" value="RLP23-like"/>
</dbReference>
<dbReference type="Pfam" id="PF13516">
    <property type="entry name" value="LRR_6"/>
    <property type="match status" value="1"/>
</dbReference>
<dbReference type="PANTHER" id="PTHR48061:SF2">
    <property type="entry name" value="RECEPTOR LIKE PROTEIN 30-LIKE"/>
    <property type="match status" value="1"/>
</dbReference>
<evidence type="ECO:0000256" key="15">
    <source>
        <dbReference type="ARBA" id="ARBA00023277"/>
    </source>
</evidence>
<evidence type="ECO:0000259" key="18">
    <source>
        <dbReference type="PROSITE" id="PS51792"/>
    </source>
</evidence>
<comment type="caution">
    <text evidence="19">The sequence shown here is derived from an EMBL/GenBank/DDBJ whole genome shotgun (WGS) entry which is preliminary data.</text>
</comment>
<dbReference type="EC" id="3.2.1.4" evidence="5"/>
<dbReference type="InterPro" id="IPR012341">
    <property type="entry name" value="6hp_glycosidase-like_sf"/>
</dbReference>
<evidence type="ECO:0000256" key="13">
    <source>
        <dbReference type="ARBA" id="ARBA00023136"/>
    </source>
</evidence>
<dbReference type="Pfam" id="PF00560">
    <property type="entry name" value="LRR_1"/>
    <property type="match status" value="6"/>
</dbReference>
<organism evidence="19 20">
    <name type="scientific">Artemisia annua</name>
    <name type="common">Sweet wormwood</name>
    <dbReference type="NCBI Taxonomy" id="35608"/>
    <lineage>
        <taxon>Eukaryota</taxon>
        <taxon>Viridiplantae</taxon>
        <taxon>Streptophyta</taxon>
        <taxon>Embryophyta</taxon>
        <taxon>Tracheophyta</taxon>
        <taxon>Spermatophyta</taxon>
        <taxon>Magnoliopsida</taxon>
        <taxon>eudicotyledons</taxon>
        <taxon>Gunneridae</taxon>
        <taxon>Pentapetalae</taxon>
        <taxon>asterids</taxon>
        <taxon>campanulids</taxon>
        <taxon>Asterales</taxon>
        <taxon>Asteraceae</taxon>
        <taxon>Asteroideae</taxon>
        <taxon>Anthemideae</taxon>
        <taxon>Artemisiinae</taxon>
        <taxon>Artemisia</taxon>
    </lineage>
</organism>
<dbReference type="InterPro" id="IPR001701">
    <property type="entry name" value="Glyco_hydro_9"/>
</dbReference>
<feature type="region of interest" description="Disordered" evidence="17">
    <location>
        <begin position="621"/>
        <end position="655"/>
    </location>
</feature>
<keyword evidence="7" id="KW-0433">Leucine-rich repeat</keyword>
<dbReference type="InterPro" id="IPR001611">
    <property type="entry name" value="Leu-rich_rpt"/>
</dbReference>
<dbReference type="InterPro" id="IPR034751">
    <property type="entry name" value="Yippee"/>
</dbReference>
<evidence type="ECO:0000256" key="14">
    <source>
        <dbReference type="ARBA" id="ARBA00023180"/>
    </source>
</evidence>
<dbReference type="Proteomes" id="UP000245207">
    <property type="component" value="Unassembled WGS sequence"/>
</dbReference>